<protein>
    <submittedName>
        <fullName evidence="2">Uncharacterized protein</fullName>
    </submittedName>
</protein>
<keyword evidence="3" id="KW-1185">Reference proteome</keyword>
<feature type="compositionally biased region" description="Polar residues" evidence="1">
    <location>
        <begin position="193"/>
        <end position="204"/>
    </location>
</feature>
<name>A0A9P4P4F9_9PEZI</name>
<evidence type="ECO:0000313" key="3">
    <source>
        <dbReference type="Proteomes" id="UP000800235"/>
    </source>
</evidence>
<feature type="region of interest" description="Disordered" evidence="1">
    <location>
        <begin position="187"/>
        <end position="479"/>
    </location>
</feature>
<dbReference type="EMBL" id="MU007009">
    <property type="protein sequence ID" value="KAF2437175.1"/>
    <property type="molecule type" value="Genomic_DNA"/>
</dbReference>
<feature type="compositionally biased region" description="Low complexity" evidence="1">
    <location>
        <begin position="371"/>
        <end position="401"/>
    </location>
</feature>
<comment type="caution">
    <text evidence="2">The sequence shown here is derived from an EMBL/GenBank/DDBJ whole genome shotgun (WGS) entry which is preliminary data.</text>
</comment>
<feature type="compositionally biased region" description="Pro residues" evidence="1">
    <location>
        <begin position="293"/>
        <end position="303"/>
    </location>
</feature>
<feature type="compositionally biased region" description="Low complexity" evidence="1">
    <location>
        <begin position="428"/>
        <end position="437"/>
    </location>
</feature>
<feature type="compositionally biased region" description="Low complexity" evidence="1">
    <location>
        <begin position="221"/>
        <end position="242"/>
    </location>
</feature>
<evidence type="ECO:0000313" key="2">
    <source>
        <dbReference type="EMBL" id="KAF2437175.1"/>
    </source>
</evidence>
<reference evidence="2" key="1">
    <citation type="journal article" date="2020" name="Stud. Mycol.">
        <title>101 Dothideomycetes genomes: a test case for predicting lifestyles and emergence of pathogens.</title>
        <authorList>
            <person name="Haridas S."/>
            <person name="Albert R."/>
            <person name="Binder M."/>
            <person name="Bloem J."/>
            <person name="Labutti K."/>
            <person name="Salamov A."/>
            <person name="Andreopoulos B."/>
            <person name="Baker S."/>
            <person name="Barry K."/>
            <person name="Bills G."/>
            <person name="Bluhm B."/>
            <person name="Cannon C."/>
            <person name="Castanera R."/>
            <person name="Culley D."/>
            <person name="Daum C."/>
            <person name="Ezra D."/>
            <person name="Gonzalez J."/>
            <person name="Henrissat B."/>
            <person name="Kuo A."/>
            <person name="Liang C."/>
            <person name="Lipzen A."/>
            <person name="Lutzoni F."/>
            <person name="Magnuson J."/>
            <person name="Mondo S."/>
            <person name="Nolan M."/>
            <person name="Ohm R."/>
            <person name="Pangilinan J."/>
            <person name="Park H.-J."/>
            <person name="Ramirez L."/>
            <person name="Alfaro M."/>
            <person name="Sun H."/>
            <person name="Tritt A."/>
            <person name="Yoshinaga Y."/>
            <person name="Zwiers L.-H."/>
            <person name="Turgeon B."/>
            <person name="Goodwin S."/>
            <person name="Spatafora J."/>
            <person name="Crous P."/>
            <person name="Grigoriev I."/>
        </authorList>
    </citation>
    <scope>NUCLEOTIDE SEQUENCE</scope>
    <source>
        <strain evidence="2">CBS 130266</strain>
    </source>
</reference>
<dbReference type="OrthoDB" id="5408296at2759"/>
<feature type="compositionally biased region" description="Polar residues" evidence="1">
    <location>
        <begin position="304"/>
        <end position="313"/>
    </location>
</feature>
<organism evidence="2 3">
    <name type="scientific">Tothia fuscella</name>
    <dbReference type="NCBI Taxonomy" id="1048955"/>
    <lineage>
        <taxon>Eukaryota</taxon>
        <taxon>Fungi</taxon>
        <taxon>Dikarya</taxon>
        <taxon>Ascomycota</taxon>
        <taxon>Pezizomycotina</taxon>
        <taxon>Dothideomycetes</taxon>
        <taxon>Pleosporomycetidae</taxon>
        <taxon>Venturiales</taxon>
        <taxon>Cylindrosympodiaceae</taxon>
        <taxon>Tothia</taxon>
    </lineage>
</organism>
<dbReference type="AlphaFoldDB" id="A0A9P4P4F9"/>
<evidence type="ECO:0000256" key="1">
    <source>
        <dbReference type="SAM" id="MobiDB-lite"/>
    </source>
</evidence>
<accession>A0A9P4P4F9</accession>
<feature type="compositionally biased region" description="Pro residues" evidence="1">
    <location>
        <begin position="205"/>
        <end position="220"/>
    </location>
</feature>
<gene>
    <name evidence="2" type="ORF">EJ08DRAFT_684701</name>
</gene>
<sequence>MPLQPGEVSLLTVFADVHSYFGSPAAKPVHHRFDKKSYLYLYHDVMNKRGRVEVANHPGTADQDAFSGYLDMSSVEYSYKQPNLFSITVESQRSASSPAPSPHNDISQWHLPAFDLRSENKYMYKIQTLEFYLFTTDNASLFLDSLKRVLHPDQLRILDAPASIPEHGSSMSPVIQKLEHAAITTPNPYLRSDSISTTHTNNSFAPPPTNHTPVSPPSSTPQPTSSFAPAAYNPAAPAAPEPIAHREKTPPPPDSDGGTGLMGAAVNDQGSQYPFPGAPQQHFTPQQHGAYTPGPPSMPPPPNQALQRSHTMASVSSLSSSMPPPPQSPYASSFAGPPQGTPSQDPNAHLYGQQPPTPGLHRQATMPASYTPGQQQQSSPAPQTQYASYPSNYAPGAAPGIGAPPTPGQPQTPSYGAPLQSPGLYNSQQQPQQHQQQYAYGQHNPQAVQHGIHGQVYRPEEGKPAGVAGGGQAAATGKFEQRAEKIEKGVGRFLKKLDKKF</sequence>
<proteinExistence type="predicted"/>
<dbReference type="Proteomes" id="UP000800235">
    <property type="component" value="Unassembled WGS sequence"/>
</dbReference>